<feature type="region of interest" description="Disordered" evidence="1">
    <location>
        <begin position="1"/>
        <end position="64"/>
    </location>
</feature>
<accession>A0A7W7G7K4</accession>
<keyword evidence="2" id="KW-0472">Membrane</keyword>
<proteinExistence type="predicted"/>
<keyword evidence="2" id="KW-1133">Transmembrane helix</keyword>
<name>A0A7W7G7K4_9ACTN</name>
<keyword evidence="2" id="KW-0812">Transmembrane</keyword>
<dbReference type="AlphaFoldDB" id="A0A7W7G7K4"/>
<sequence>MTEQNGTVGNDPVRNDSVWNDTVWNGAEDDTATWDAFTPVNRAAPPPEPSPPPLPPEPPAPRPARRAVRGTLLAVAAVALAAVTVGVQWADRAAWIADRYPDEAIKDVGPGAIGTLHGMSWGAALAVQPPPPGGVPGVTTLLADVRLTPASAEAVRDYLTPRFEVRDRAGHRWEALPASTPISSDLAPGEETRFQVVSAVPETVSGTAELVLTYSPAETLRFAR</sequence>
<feature type="compositionally biased region" description="Pro residues" evidence="1">
    <location>
        <begin position="44"/>
        <end position="62"/>
    </location>
</feature>
<evidence type="ECO:0000313" key="4">
    <source>
        <dbReference type="Proteomes" id="UP000542210"/>
    </source>
</evidence>
<comment type="caution">
    <text evidence="3">The sequence shown here is derived from an EMBL/GenBank/DDBJ whole genome shotgun (WGS) entry which is preliminary data.</text>
</comment>
<dbReference type="RefSeq" id="WP_184875599.1">
    <property type="nucleotide sequence ID" value="NZ_BOOV01000014.1"/>
</dbReference>
<dbReference type="EMBL" id="JACHND010000001">
    <property type="protein sequence ID" value="MBB4698619.1"/>
    <property type="molecule type" value="Genomic_DNA"/>
</dbReference>
<feature type="transmembrane region" description="Helical" evidence="2">
    <location>
        <begin position="72"/>
        <end position="90"/>
    </location>
</feature>
<evidence type="ECO:0000256" key="1">
    <source>
        <dbReference type="SAM" id="MobiDB-lite"/>
    </source>
</evidence>
<evidence type="ECO:0000256" key="2">
    <source>
        <dbReference type="SAM" id="Phobius"/>
    </source>
</evidence>
<evidence type="ECO:0000313" key="3">
    <source>
        <dbReference type="EMBL" id="MBB4698619.1"/>
    </source>
</evidence>
<keyword evidence="4" id="KW-1185">Reference proteome</keyword>
<gene>
    <name evidence="3" type="ORF">BJ982_000163</name>
</gene>
<organism evidence="3 4">
    <name type="scientific">Sphaerisporangium siamense</name>
    <dbReference type="NCBI Taxonomy" id="795645"/>
    <lineage>
        <taxon>Bacteria</taxon>
        <taxon>Bacillati</taxon>
        <taxon>Actinomycetota</taxon>
        <taxon>Actinomycetes</taxon>
        <taxon>Streptosporangiales</taxon>
        <taxon>Streptosporangiaceae</taxon>
        <taxon>Sphaerisporangium</taxon>
    </lineage>
</organism>
<reference evidence="3 4" key="1">
    <citation type="submission" date="2020-08" db="EMBL/GenBank/DDBJ databases">
        <title>Sequencing the genomes of 1000 actinobacteria strains.</title>
        <authorList>
            <person name="Klenk H.-P."/>
        </authorList>
    </citation>
    <scope>NUCLEOTIDE SEQUENCE [LARGE SCALE GENOMIC DNA]</scope>
    <source>
        <strain evidence="3 4">DSM 45784</strain>
    </source>
</reference>
<protein>
    <submittedName>
        <fullName evidence="3">Uncharacterized protein</fullName>
    </submittedName>
</protein>
<dbReference type="Proteomes" id="UP000542210">
    <property type="component" value="Unassembled WGS sequence"/>
</dbReference>